<dbReference type="Pfam" id="PF00486">
    <property type="entry name" value="Trans_reg_C"/>
    <property type="match status" value="1"/>
</dbReference>
<evidence type="ECO:0000313" key="14">
    <source>
        <dbReference type="EMBL" id="TBX93214.1"/>
    </source>
</evidence>
<evidence type="ECO:0000256" key="10">
    <source>
        <dbReference type="PROSITE-ProRule" id="PRU00169"/>
    </source>
</evidence>
<dbReference type="SMART" id="SM00448">
    <property type="entry name" value="REC"/>
    <property type="match status" value="1"/>
</dbReference>
<keyword evidence="8" id="KW-0804">Transcription</keyword>
<dbReference type="InterPro" id="IPR039420">
    <property type="entry name" value="WalR-like"/>
</dbReference>
<gene>
    <name evidence="14" type="ORF">E0H31_16170</name>
</gene>
<dbReference type="PANTHER" id="PTHR48111:SF4">
    <property type="entry name" value="DNA-BINDING DUAL TRANSCRIPTIONAL REGULATOR OMPR"/>
    <property type="match status" value="1"/>
</dbReference>
<dbReference type="InterPro" id="IPR036388">
    <property type="entry name" value="WH-like_DNA-bd_sf"/>
</dbReference>
<dbReference type="PROSITE" id="PS51755">
    <property type="entry name" value="OMPR_PHOB"/>
    <property type="match status" value="1"/>
</dbReference>
<dbReference type="InterPro" id="IPR016032">
    <property type="entry name" value="Sig_transdc_resp-reg_C-effctor"/>
</dbReference>
<dbReference type="Proteomes" id="UP000291866">
    <property type="component" value="Unassembled WGS sequence"/>
</dbReference>
<dbReference type="GO" id="GO:0000156">
    <property type="term" value="F:phosphorelay response regulator activity"/>
    <property type="evidence" value="ECO:0007669"/>
    <property type="project" value="TreeGrafter"/>
</dbReference>
<keyword evidence="3 10" id="KW-0597">Phosphoprotein</keyword>
<keyword evidence="6 11" id="KW-0238">DNA-binding</keyword>
<dbReference type="GO" id="GO:0005829">
    <property type="term" value="C:cytosol"/>
    <property type="evidence" value="ECO:0007669"/>
    <property type="project" value="TreeGrafter"/>
</dbReference>
<comment type="subcellular location">
    <subcellularLocation>
        <location evidence="1">Cytoplasm</location>
    </subcellularLocation>
</comment>
<dbReference type="Gene3D" id="6.10.250.690">
    <property type="match status" value="1"/>
</dbReference>
<dbReference type="SUPFAM" id="SSF46894">
    <property type="entry name" value="C-terminal effector domain of the bipartite response regulators"/>
    <property type="match status" value="1"/>
</dbReference>
<evidence type="ECO:0000256" key="11">
    <source>
        <dbReference type="PROSITE-ProRule" id="PRU01091"/>
    </source>
</evidence>
<dbReference type="Gene3D" id="3.40.50.2300">
    <property type="match status" value="1"/>
</dbReference>
<evidence type="ECO:0000256" key="8">
    <source>
        <dbReference type="ARBA" id="ARBA00023163"/>
    </source>
</evidence>
<evidence type="ECO:0000256" key="4">
    <source>
        <dbReference type="ARBA" id="ARBA00023012"/>
    </source>
</evidence>
<dbReference type="InterPro" id="IPR001789">
    <property type="entry name" value="Sig_transdc_resp-reg_receiver"/>
</dbReference>
<dbReference type="InterPro" id="IPR011006">
    <property type="entry name" value="CheY-like_superfamily"/>
</dbReference>
<dbReference type="GO" id="GO:0000976">
    <property type="term" value="F:transcription cis-regulatory region binding"/>
    <property type="evidence" value="ECO:0007669"/>
    <property type="project" value="TreeGrafter"/>
</dbReference>
<evidence type="ECO:0000259" key="12">
    <source>
        <dbReference type="PROSITE" id="PS50110"/>
    </source>
</evidence>
<proteinExistence type="predicted"/>
<evidence type="ECO:0000256" key="5">
    <source>
        <dbReference type="ARBA" id="ARBA00023015"/>
    </source>
</evidence>
<dbReference type="OMA" id="HTLPILM"/>
<evidence type="ECO:0000259" key="13">
    <source>
        <dbReference type="PROSITE" id="PS51755"/>
    </source>
</evidence>
<dbReference type="AlphaFoldDB" id="A0A8G2J1U9"/>
<dbReference type="SMART" id="SM00862">
    <property type="entry name" value="Trans_reg_C"/>
    <property type="match status" value="1"/>
</dbReference>
<dbReference type="FunFam" id="3.40.50.2300:FF:000001">
    <property type="entry name" value="DNA-binding response regulator PhoB"/>
    <property type="match status" value="1"/>
</dbReference>
<dbReference type="SUPFAM" id="SSF52172">
    <property type="entry name" value="CheY-like"/>
    <property type="match status" value="1"/>
</dbReference>
<accession>A0A8G2J1U9</accession>
<dbReference type="GO" id="GO:0032993">
    <property type="term" value="C:protein-DNA complex"/>
    <property type="evidence" value="ECO:0007669"/>
    <property type="project" value="TreeGrafter"/>
</dbReference>
<dbReference type="CDD" id="cd00383">
    <property type="entry name" value="trans_reg_C"/>
    <property type="match status" value="1"/>
</dbReference>
<keyword evidence="5" id="KW-0805">Transcription regulation</keyword>
<dbReference type="Gene3D" id="1.10.10.10">
    <property type="entry name" value="Winged helix-like DNA-binding domain superfamily/Winged helix DNA-binding domain"/>
    <property type="match status" value="1"/>
</dbReference>
<dbReference type="PANTHER" id="PTHR48111">
    <property type="entry name" value="REGULATOR OF RPOS"/>
    <property type="match status" value="1"/>
</dbReference>
<dbReference type="EMBL" id="SJLU01000007">
    <property type="protein sequence ID" value="TBX93214.1"/>
    <property type="molecule type" value="Genomic_DNA"/>
</dbReference>
<organism evidence="14 15">
    <name type="scientific">Rhizobium leguminosarum bv. viciae</name>
    <dbReference type="NCBI Taxonomy" id="387"/>
    <lineage>
        <taxon>Bacteria</taxon>
        <taxon>Pseudomonadati</taxon>
        <taxon>Pseudomonadota</taxon>
        <taxon>Alphaproteobacteria</taxon>
        <taxon>Hyphomicrobiales</taxon>
        <taxon>Rhizobiaceae</taxon>
        <taxon>Rhizobium/Agrobacterium group</taxon>
        <taxon>Rhizobium</taxon>
    </lineage>
</organism>
<dbReference type="FunFam" id="1.10.10.10:FF:000099">
    <property type="entry name" value="Two-component system response regulator TorR"/>
    <property type="match status" value="1"/>
</dbReference>
<evidence type="ECO:0000256" key="3">
    <source>
        <dbReference type="ARBA" id="ARBA00022553"/>
    </source>
</evidence>
<name>A0A8G2J1U9_RHILV</name>
<dbReference type="InterPro" id="IPR001867">
    <property type="entry name" value="OmpR/PhoB-type_DNA-bd"/>
</dbReference>
<evidence type="ECO:0000256" key="2">
    <source>
        <dbReference type="ARBA" id="ARBA00022490"/>
    </source>
</evidence>
<evidence type="ECO:0000256" key="7">
    <source>
        <dbReference type="ARBA" id="ARBA00023159"/>
    </source>
</evidence>
<comment type="caution">
    <text evidence="14">The sequence shown here is derived from an EMBL/GenBank/DDBJ whole genome shotgun (WGS) entry which is preliminary data.</text>
</comment>
<feature type="DNA-binding region" description="OmpR/PhoB-type" evidence="11">
    <location>
        <begin position="191"/>
        <end position="291"/>
    </location>
</feature>
<protein>
    <recommendedName>
        <fullName evidence="9">Regulatory protein VirG</fullName>
    </recommendedName>
</protein>
<dbReference type="GO" id="GO:0006355">
    <property type="term" value="P:regulation of DNA-templated transcription"/>
    <property type="evidence" value="ECO:0007669"/>
    <property type="project" value="InterPro"/>
</dbReference>
<evidence type="ECO:0000256" key="6">
    <source>
        <dbReference type="ARBA" id="ARBA00023125"/>
    </source>
</evidence>
<reference evidence="14 15" key="1">
    <citation type="submission" date="2019-02" db="EMBL/GenBank/DDBJ databases">
        <title>The competitiveness to form nodules shapes the capacities of Rhizobium leguminosarum sv viciae communities to promote symbiosis with specific hosts.</title>
        <authorList>
            <person name="Boivin S."/>
            <person name="Lepetit M."/>
        </authorList>
    </citation>
    <scope>NUCLEOTIDE SEQUENCE [LARGE SCALE GENOMIC DNA]</scope>
    <source>
        <strain evidence="14 15">SPF4F3</strain>
    </source>
</reference>
<feature type="modified residue" description="4-aspartylphosphate" evidence="10">
    <location>
        <position position="115"/>
    </location>
</feature>
<feature type="domain" description="OmpR/PhoB-type" evidence="13">
    <location>
        <begin position="191"/>
        <end position="291"/>
    </location>
</feature>
<keyword evidence="7" id="KW-0010">Activator</keyword>
<keyword evidence="2" id="KW-0963">Cytoplasm</keyword>
<dbReference type="Pfam" id="PF00072">
    <property type="entry name" value="Response_reg"/>
    <property type="match status" value="1"/>
</dbReference>
<feature type="domain" description="Response regulatory" evidence="12">
    <location>
        <begin position="66"/>
        <end position="179"/>
    </location>
</feature>
<sequence>MQECRKLGAFDIQTRFDAFGIMPINSLCRDVRFCCLHVENCSNGFGILDRTRFSVQFPAMEEMARTILVVDDDPEIGRLVAALLSREGFDVRTAENGMELDDVLRKVRPDLIILDLMLPGEDGLSICRRMRSEGAFPILMLTAKNDEMDRVVGLEVGADDYVSKPFGPRELLARVRALLRRTQSQPFQAASRRYSFDRFVIDLDARQLTDEDGAPATLTSAEFDLLTCFVLRPRRVLSRDQILDWTHGRTADPLDRTVDILVSRLRKKLESLSPGNTLISTVRNGGYLLTVPVRQVS</sequence>
<keyword evidence="4" id="KW-0902">Two-component regulatory system</keyword>
<evidence type="ECO:0000256" key="1">
    <source>
        <dbReference type="ARBA" id="ARBA00004496"/>
    </source>
</evidence>
<evidence type="ECO:0000313" key="15">
    <source>
        <dbReference type="Proteomes" id="UP000291866"/>
    </source>
</evidence>
<evidence type="ECO:0000256" key="9">
    <source>
        <dbReference type="ARBA" id="ARBA00067337"/>
    </source>
</evidence>
<dbReference type="PROSITE" id="PS50110">
    <property type="entry name" value="RESPONSE_REGULATORY"/>
    <property type="match status" value="1"/>
</dbReference>